<name>A0AAV0TEV2_9STRA</name>
<evidence type="ECO:0000313" key="1">
    <source>
        <dbReference type="EMBL" id="CAI5720724.1"/>
    </source>
</evidence>
<keyword evidence="2" id="KW-1185">Reference proteome</keyword>
<evidence type="ECO:0000313" key="2">
    <source>
        <dbReference type="Proteomes" id="UP001162029"/>
    </source>
</evidence>
<sequence>MHSLNLTGLSTIKSMPVNVTSSDKLRMGVRFTAPRAQWILYGYVTQLDHKWYQFCWVHLLHPFQCKPNRYEMAVGLIVRKQKSWLS</sequence>
<gene>
    <name evidence="1" type="ORF">PDE001_LOCUS2298</name>
</gene>
<protein>
    <submittedName>
        <fullName evidence="1">Uncharacterized protein</fullName>
    </submittedName>
</protein>
<organism evidence="1 2">
    <name type="scientific">Peronospora destructor</name>
    <dbReference type="NCBI Taxonomy" id="86335"/>
    <lineage>
        <taxon>Eukaryota</taxon>
        <taxon>Sar</taxon>
        <taxon>Stramenopiles</taxon>
        <taxon>Oomycota</taxon>
        <taxon>Peronosporomycetes</taxon>
        <taxon>Peronosporales</taxon>
        <taxon>Peronosporaceae</taxon>
        <taxon>Peronospora</taxon>
    </lineage>
</organism>
<accession>A0AAV0TEV2</accession>
<comment type="caution">
    <text evidence="1">The sequence shown here is derived from an EMBL/GenBank/DDBJ whole genome shotgun (WGS) entry which is preliminary data.</text>
</comment>
<dbReference type="EMBL" id="CANTFM010000389">
    <property type="protein sequence ID" value="CAI5720724.1"/>
    <property type="molecule type" value="Genomic_DNA"/>
</dbReference>
<proteinExistence type="predicted"/>
<dbReference type="AlphaFoldDB" id="A0AAV0TEV2"/>
<reference evidence="1" key="1">
    <citation type="submission" date="2022-12" db="EMBL/GenBank/DDBJ databases">
        <authorList>
            <person name="Webb A."/>
        </authorList>
    </citation>
    <scope>NUCLEOTIDE SEQUENCE</scope>
    <source>
        <strain evidence="1">Pd1</strain>
    </source>
</reference>
<dbReference type="Proteomes" id="UP001162029">
    <property type="component" value="Unassembled WGS sequence"/>
</dbReference>